<dbReference type="Proteomes" id="UP000237749">
    <property type="component" value="Unassembled WGS sequence"/>
</dbReference>
<keyword evidence="7" id="KW-1185">Reference proteome</keyword>
<protein>
    <submittedName>
        <fullName evidence="6">DNA-binding transcriptional MerR regulator</fullName>
    </submittedName>
</protein>
<dbReference type="PROSITE" id="PS50937">
    <property type="entry name" value="HTH_MERR_2"/>
    <property type="match status" value="1"/>
</dbReference>
<dbReference type="SUPFAM" id="SSF46955">
    <property type="entry name" value="Putative DNA-binding domain"/>
    <property type="match status" value="1"/>
</dbReference>
<dbReference type="Gene3D" id="1.10.1660.10">
    <property type="match status" value="1"/>
</dbReference>
<keyword evidence="4" id="KW-0804">Transcription</keyword>
<organism evidence="6 7">
    <name type="scientific">Lacrimispora xylanisolvens</name>
    <dbReference type="NCBI Taxonomy" id="384636"/>
    <lineage>
        <taxon>Bacteria</taxon>
        <taxon>Bacillati</taxon>
        <taxon>Bacillota</taxon>
        <taxon>Clostridia</taxon>
        <taxon>Lachnospirales</taxon>
        <taxon>Lachnospiraceae</taxon>
        <taxon>Lacrimispora</taxon>
    </lineage>
</organism>
<dbReference type="GO" id="GO:0003677">
    <property type="term" value="F:DNA binding"/>
    <property type="evidence" value="ECO:0007669"/>
    <property type="project" value="UniProtKB-KW"/>
</dbReference>
<comment type="caution">
    <text evidence="6">The sequence shown here is derived from an EMBL/GenBank/DDBJ whole genome shotgun (WGS) entry which is preliminary data.</text>
</comment>
<feature type="domain" description="HTH merR-type" evidence="5">
    <location>
        <begin position="1"/>
        <end position="70"/>
    </location>
</feature>
<evidence type="ECO:0000256" key="3">
    <source>
        <dbReference type="ARBA" id="ARBA00023125"/>
    </source>
</evidence>
<dbReference type="SMART" id="SM00422">
    <property type="entry name" value="HTH_MERR"/>
    <property type="match status" value="1"/>
</dbReference>
<evidence type="ECO:0000313" key="6">
    <source>
        <dbReference type="EMBL" id="PPK79709.1"/>
    </source>
</evidence>
<sequence length="136" mass="16191">MYTVKEVAEKLHLTEHTVRFYTDRGLVPSLQRDKNNIRLFDEDSIDWLICVKCLKECGMSIESIKNYIDLCQQGDSTIPSRYEIILEQSKHAYAQLEEARQRAQYMERKVNHYLNIINHQIPDDTNPENWDKNRCE</sequence>
<dbReference type="EMBL" id="PTJA01000009">
    <property type="protein sequence ID" value="PPK79709.1"/>
    <property type="molecule type" value="Genomic_DNA"/>
</dbReference>
<evidence type="ECO:0000256" key="4">
    <source>
        <dbReference type="ARBA" id="ARBA00023163"/>
    </source>
</evidence>
<dbReference type="Pfam" id="PF13411">
    <property type="entry name" value="MerR_1"/>
    <property type="match status" value="1"/>
</dbReference>
<dbReference type="InterPro" id="IPR047057">
    <property type="entry name" value="MerR_fam"/>
</dbReference>
<dbReference type="InterPro" id="IPR009061">
    <property type="entry name" value="DNA-bd_dom_put_sf"/>
</dbReference>
<evidence type="ECO:0000256" key="2">
    <source>
        <dbReference type="ARBA" id="ARBA00023015"/>
    </source>
</evidence>
<dbReference type="InterPro" id="IPR000551">
    <property type="entry name" value="MerR-type_HTH_dom"/>
</dbReference>
<dbReference type="GO" id="GO:0003700">
    <property type="term" value="F:DNA-binding transcription factor activity"/>
    <property type="evidence" value="ECO:0007669"/>
    <property type="project" value="InterPro"/>
</dbReference>
<name>A0A2S6HQ62_9FIRM</name>
<evidence type="ECO:0000313" key="7">
    <source>
        <dbReference type="Proteomes" id="UP000237749"/>
    </source>
</evidence>
<dbReference type="RefSeq" id="WP_104438122.1">
    <property type="nucleotide sequence ID" value="NZ_PTJA01000009.1"/>
</dbReference>
<keyword evidence="2" id="KW-0805">Transcription regulation</keyword>
<dbReference type="PANTHER" id="PTHR30204">
    <property type="entry name" value="REDOX-CYCLING DRUG-SENSING TRANSCRIPTIONAL ACTIVATOR SOXR"/>
    <property type="match status" value="1"/>
</dbReference>
<keyword evidence="1" id="KW-0678">Repressor</keyword>
<keyword evidence="3 6" id="KW-0238">DNA-binding</keyword>
<evidence type="ECO:0000256" key="1">
    <source>
        <dbReference type="ARBA" id="ARBA00022491"/>
    </source>
</evidence>
<dbReference type="CDD" id="cd01109">
    <property type="entry name" value="HTH_YyaN"/>
    <property type="match status" value="1"/>
</dbReference>
<accession>A0A2S6HQ62</accession>
<proteinExistence type="predicted"/>
<dbReference type="OrthoDB" id="9810140at2"/>
<reference evidence="6 7" key="1">
    <citation type="submission" date="2018-02" db="EMBL/GenBank/DDBJ databases">
        <title>Genomic Encyclopedia of Archaeal and Bacterial Type Strains, Phase II (KMG-II): from individual species to whole genera.</title>
        <authorList>
            <person name="Goeker M."/>
        </authorList>
    </citation>
    <scope>NUCLEOTIDE SEQUENCE [LARGE SCALE GENOMIC DNA]</scope>
    <source>
        <strain evidence="6 7">DSM 3808</strain>
    </source>
</reference>
<evidence type="ECO:0000259" key="5">
    <source>
        <dbReference type="PROSITE" id="PS50937"/>
    </source>
</evidence>
<dbReference type="PANTHER" id="PTHR30204:SF69">
    <property type="entry name" value="MERR-FAMILY TRANSCRIPTIONAL REGULATOR"/>
    <property type="match status" value="1"/>
</dbReference>
<gene>
    <name evidence="6" type="ORF">BXY41_109188</name>
</gene>
<dbReference type="AlphaFoldDB" id="A0A2S6HQ62"/>